<organism evidence="2 3">
    <name type="scientific">Stakelama pacifica</name>
    <dbReference type="NCBI Taxonomy" id="517720"/>
    <lineage>
        <taxon>Bacteria</taxon>
        <taxon>Pseudomonadati</taxon>
        <taxon>Pseudomonadota</taxon>
        <taxon>Alphaproteobacteria</taxon>
        <taxon>Sphingomonadales</taxon>
        <taxon>Sphingomonadaceae</taxon>
        <taxon>Stakelama</taxon>
    </lineage>
</organism>
<dbReference type="Proteomes" id="UP000295493">
    <property type="component" value="Unassembled WGS sequence"/>
</dbReference>
<dbReference type="AlphaFoldDB" id="A0A4R6FQ28"/>
<dbReference type="OrthoDB" id="7211154at2"/>
<dbReference type="RefSeq" id="WP_133495226.1">
    <property type="nucleotide sequence ID" value="NZ_BMLU01000004.1"/>
</dbReference>
<gene>
    <name evidence="2" type="ORF">EV664_104166</name>
</gene>
<comment type="caution">
    <text evidence="2">The sequence shown here is derived from an EMBL/GenBank/DDBJ whole genome shotgun (WGS) entry which is preliminary data.</text>
</comment>
<sequence>MLVRLTLIACALGLSATAQAQTTPAPGAEAPAKPGLDLALYNLDTPIGTLIDHEKTRAVLDKHLPGLSTDKNLDKFRQMSLREFQPYTGGKLTDKMLEEVARDLSTID</sequence>
<reference evidence="2 3" key="1">
    <citation type="submission" date="2019-03" db="EMBL/GenBank/DDBJ databases">
        <title>Genomic Encyclopedia of Type Strains, Phase IV (KMG-IV): sequencing the most valuable type-strain genomes for metagenomic binning, comparative biology and taxonomic classification.</title>
        <authorList>
            <person name="Goeker M."/>
        </authorList>
    </citation>
    <scope>NUCLEOTIDE SEQUENCE [LARGE SCALE GENOMIC DNA]</scope>
    <source>
        <strain evidence="2 3">DSM 25059</strain>
    </source>
</reference>
<keyword evidence="1" id="KW-0732">Signal</keyword>
<evidence type="ECO:0000313" key="3">
    <source>
        <dbReference type="Proteomes" id="UP000295493"/>
    </source>
</evidence>
<evidence type="ECO:0000313" key="2">
    <source>
        <dbReference type="EMBL" id="TDN83682.1"/>
    </source>
</evidence>
<keyword evidence="3" id="KW-1185">Reference proteome</keyword>
<dbReference type="EMBL" id="SNWD01000004">
    <property type="protein sequence ID" value="TDN83682.1"/>
    <property type="molecule type" value="Genomic_DNA"/>
</dbReference>
<proteinExistence type="predicted"/>
<evidence type="ECO:0000256" key="1">
    <source>
        <dbReference type="SAM" id="SignalP"/>
    </source>
</evidence>
<name>A0A4R6FQ28_9SPHN</name>
<feature type="signal peptide" evidence="1">
    <location>
        <begin position="1"/>
        <end position="20"/>
    </location>
</feature>
<feature type="chain" id="PRO_5020896356" evidence="1">
    <location>
        <begin position="21"/>
        <end position="108"/>
    </location>
</feature>
<accession>A0A4R6FQ28</accession>
<protein>
    <submittedName>
        <fullName evidence="2">Uncharacterized protein</fullName>
    </submittedName>
</protein>